<dbReference type="InterPro" id="IPR011991">
    <property type="entry name" value="ArsR-like_HTH"/>
</dbReference>
<dbReference type="InterPro" id="IPR039422">
    <property type="entry name" value="MarR/SlyA-like"/>
</dbReference>
<dbReference type="PANTHER" id="PTHR33164">
    <property type="entry name" value="TRANSCRIPTIONAL REGULATOR, MARR FAMILY"/>
    <property type="match status" value="1"/>
</dbReference>
<feature type="region of interest" description="Disordered" evidence="1">
    <location>
        <begin position="1"/>
        <end position="32"/>
    </location>
</feature>
<accession>A0ABN2UB06</accession>
<dbReference type="CDD" id="cd00090">
    <property type="entry name" value="HTH_ARSR"/>
    <property type="match status" value="1"/>
</dbReference>
<organism evidence="3 4">
    <name type="scientific">Terrabacter terrae</name>
    <dbReference type="NCBI Taxonomy" id="318434"/>
    <lineage>
        <taxon>Bacteria</taxon>
        <taxon>Bacillati</taxon>
        <taxon>Actinomycetota</taxon>
        <taxon>Actinomycetes</taxon>
        <taxon>Micrococcales</taxon>
        <taxon>Intrasporangiaceae</taxon>
        <taxon>Terrabacter</taxon>
    </lineage>
</organism>
<dbReference type="RefSeq" id="WP_343991517.1">
    <property type="nucleotide sequence ID" value="NZ_BAAANB010000021.1"/>
</dbReference>
<dbReference type="PANTHER" id="PTHR33164:SF94">
    <property type="entry name" value="TRANSCRIPTIONAL REGULATORY PROTEIN-RELATED"/>
    <property type="match status" value="1"/>
</dbReference>
<dbReference type="SMART" id="SM00347">
    <property type="entry name" value="HTH_MARR"/>
    <property type="match status" value="1"/>
</dbReference>
<dbReference type="SUPFAM" id="SSF46785">
    <property type="entry name" value="Winged helix' DNA-binding domain"/>
    <property type="match status" value="1"/>
</dbReference>
<proteinExistence type="predicted"/>
<dbReference type="InterPro" id="IPR036390">
    <property type="entry name" value="WH_DNA-bd_sf"/>
</dbReference>
<evidence type="ECO:0000256" key="1">
    <source>
        <dbReference type="SAM" id="MobiDB-lite"/>
    </source>
</evidence>
<evidence type="ECO:0000313" key="3">
    <source>
        <dbReference type="EMBL" id="GAA2032698.1"/>
    </source>
</evidence>
<name>A0ABN2UB06_9MICO</name>
<reference evidence="3 4" key="1">
    <citation type="journal article" date="2019" name="Int. J. Syst. Evol. Microbiol.">
        <title>The Global Catalogue of Microorganisms (GCM) 10K type strain sequencing project: providing services to taxonomists for standard genome sequencing and annotation.</title>
        <authorList>
            <consortium name="The Broad Institute Genomics Platform"/>
            <consortium name="The Broad Institute Genome Sequencing Center for Infectious Disease"/>
            <person name="Wu L."/>
            <person name="Ma J."/>
        </authorList>
    </citation>
    <scope>NUCLEOTIDE SEQUENCE [LARGE SCALE GENOMIC DNA]</scope>
    <source>
        <strain evidence="3 4">JCM 14283</strain>
    </source>
</reference>
<keyword evidence="4" id="KW-1185">Reference proteome</keyword>
<comment type="caution">
    <text evidence="3">The sequence shown here is derived from an EMBL/GenBank/DDBJ whole genome shotgun (WGS) entry which is preliminary data.</text>
</comment>
<feature type="compositionally biased region" description="Low complexity" evidence="1">
    <location>
        <begin position="1"/>
        <end position="22"/>
    </location>
</feature>
<dbReference type="PRINTS" id="PR00598">
    <property type="entry name" value="HTHMARR"/>
</dbReference>
<protein>
    <recommendedName>
        <fullName evidence="2">HTH marR-type domain-containing protein</fullName>
    </recommendedName>
</protein>
<evidence type="ECO:0000259" key="2">
    <source>
        <dbReference type="PROSITE" id="PS50995"/>
    </source>
</evidence>
<feature type="domain" description="HTH marR-type" evidence="2">
    <location>
        <begin position="34"/>
        <end position="168"/>
    </location>
</feature>
<dbReference type="EMBL" id="BAAANB010000021">
    <property type="protein sequence ID" value="GAA2032698.1"/>
    <property type="molecule type" value="Genomic_DNA"/>
</dbReference>
<dbReference type="Pfam" id="PF12802">
    <property type="entry name" value="MarR_2"/>
    <property type="match status" value="1"/>
</dbReference>
<sequence>MPPTQPSAARRSAPRRAGSASPAPTPPGLSGAQLDELTDAFVTSARALVGIALRSVNASPVEVTLMQHRVLVLLASRGEQSVSMLAEHLGVNASNASRVCDRLQRLGLVARRRSTTDARSVKVAVTADGMDVVRSVDEHRRAEVRGLLGSLSPEAGRHVVGALRTFNEAAHESAQQDWVVKGPAQ</sequence>
<dbReference type="PROSITE" id="PS50995">
    <property type="entry name" value="HTH_MARR_2"/>
    <property type="match status" value="1"/>
</dbReference>
<gene>
    <name evidence="3" type="ORF">GCM10009740_23600</name>
</gene>
<dbReference type="Proteomes" id="UP001501285">
    <property type="component" value="Unassembled WGS sequence"/>
</dbReference>
<evidence type="ECO:0000313" key="4">
    <source>
        <dbReference type="Proteomes" id="UP001501285"/>
    </source>
</evidence>
<dbReference type="InterPro" id="IPR000835">
    <property type="entry name" value="HTH_MarR-typ"/>
</dbReference>
<dbReference type="InterPro" id="IPR036388">
    <property type="entry name" value="WH-like_DNA-bd_sf"/>
</dbReference>
<dbReference type="Gene3D" id="1.10.10.10">
    <property type="entry name" value="Winged helix-like DNA-binding domain superfamily/Winged helix DNA-binding domain"/>
    <property type="match status" value="1"/>
</dbReference>